<organism evidence="1 2">
    <name type="scientific">Candidatus Dojkabacteria bacterium</name>
    <dbReference type="NCBI Taxonomy" id="2099670"/>
    <lineage>
        <taxon>Bacteria</taxon>
        <taxon>Candidatus Dojkabacteria</taxon>
    </lineage>
</organism>
<evidence type="ECO:0000313" key="1">
    <source>
        <dbReference type="EMBL" id="MCA9386715.1"/>
    </source>
</evidence>
<name>A0A955LAR1_9BACT</name>
<dbReference type="AlphaFoldDB" id="A0A955LAR1"/>
<sequence length="93" mass="10648">MNNFMKIPDLFLVDDNYGEDFGYMGDDIISKLLELKEVSRVKFHIASISSSSLLAETFEKEGILDWNKQGSYLDLHDRVNKLPDVPRQQAPEA</sequence>
<comment type="caution">
    <text evidence="1">The sequence shown here is derived from an EMBL/GenBank/DDBJ whole genome shotgun (WGS) entry which is preliminary data.</text>
</comment>
<reference evidence="1" key="1">
    <citation type="submission" date="2020-04" db="EMBL/GenBank/DDBJ databases">
        <authorList>
            <person name="Zhang T."/>
        </authorList>
    </citation>
    <scope>NUCLEOTIDE SEQUENCE</scope>
    <source>
        <strain evidence="1">HKST-UBA09</strain>
    </source>
</reference>
<reference evidence="1" key="2">
    <citation type="journal article" date="2021" name="Microbiome">
        <title>Successional dynamics and alternative stable states in a saline activated sludge microbial community over 9 years.</title>
        <authorList>
            <person name="Wang Y."/>
            <person name="Ye J."/>
            <person name="Ju F."/>
            <person name="Liu L."/>
            <person name="Boyd J.A."/>
            <person name="Deng Y."/>
            <person name="Parks D.H."/>
            <person name="Jiang X."/>
            <person name="Yin X."/>
            <person name="Woodcroft B.J."/>
            <person name="Tyson G.W."/>
            <person name="Hugenholtz P."/>
            <person name="Polz M.F."/>
            <person name="Zhang T."/>
        </authorList>
    </citation>
    <scope>NUCLEOTIDE SEQUENCE</scope>
    <source>
        <strain evidence="1">HKST-UBA09</strain>
    </source>
</reference>
<dbReference type="EMBL" id="JAGQLF010000012">
    <property type="protein sequence ID" value="MCA9386715.1"/>
    <property type="molecule type" value="Genomic_DNA"/>
</dbReference>
<evidence type="ECO:0000313" key="2">
    <source>
        <dbReference type="Proteomes" id="UP000714915"/>
    </source>
</evidence>
<dbReference type="Proteomes" id="UP000714915">
    <property type="component" value="Unassembled WGS sequence"/>
</dbReference>
<protein>
    <submittedName>
        <fullName evidence="1">Uncharacterized protein</fullName>
    </submittedName>
</protein>
<gene>
    <name evidence="1" type="ORF">KC669_01635</name>
</gene>
<accession>A0A955LAR1</accession>
<proteinExistence type="predicted"/>